<accession>A0A0S4KKE8</accession>
<feature type="non-terminal residue" evidence="1">
    <location>
        <position position="1"/>
    </location>
</feature>
<dbReference type="EMBL" id="CYKH01001760">
    <property type="protein sequence ID" value="CUI15062.1"/>
    <property type="molecule type" value="Genomic_DNA"/>
</dbReference>
<organism evidence="1 2">
    <name type="scientific">Bodo saltans</name>
    <name type="common">Flagellated protozoan</name>
    <dbReference type="NCBI Taxonomy" id="75058"/>
    <lineage>
        <taxon>Eukaryota</taxon>
        <taxon>Discoba</taxon>
        <taxon>Euglenozoa</taxon>
        <taxon>Kinetoplastea</taxon>
        <taxon>Metakinetoplastina</taxon>
        <taxon>Eubodonida</taxon>
        <taxon>Bodonidae</taxon>
        <taxon>Bodo</taxon>
    </lineage>
</organism>
<gene>
    <name evidence="1" type="ORF">BSAL_22775</name>
</gene>
<reference evidence="2" key="1">
    <citation type="submission" date="2015-09" db="EMBL/GenBank/DDBJ databases">
        <authorList>
            <consortium name="Pathogen Informatics"/>
        </authorList>
    </citation>
    <scope>NUCLEOTIDE SEQUENCE [LARGE SCALE GENOMIC DNA]</scope>
    <source>
        <strain evidence="2">Lake Konstanz</strain>
    </source>
</reference>
<sequence>DVAFAVKKRILTCGNDPSLKIDETIEIVEDGTIILQEDHHVGHHHHPRDNINDYLSNVFGINVDNDDNIDLFAETSFETQPHDHWHSQQIASESSSKRGGTLSAVDAAVEKAVSSLFWDESGNALGSSHVVLTSHHEEPSILASITL</sequence>
<evidence type="ECO:0000313" key="2">
    <source>
        <dbReference type="Proteomes" id="UP000051952"/>
    </source>
</evidence>
<dbReference type="AlphaFoldDB" id="A0A0S4KKE8"/>
<keyword evidence="2" id="KW-1185">Reference proteome</keyword>
<protein>
    <submittedName>
        <fullName evidence="1">Uncharacterized protein</fullName>
    </submittedName>
</protein>
<name>A0A0S4KKE8_BODSA</name>
<evidence type="ECO:0000313" key="1">
    <source>
        <dbReference type="EMBL" id="CUI15062.1"/>
    </source>
</evidence>
<proteinExistence type="predicted"/>
<dbReference type="VEuPathDB" id="TriTrypDB:BSAL_22775"/>
<dbReference type="Proteomes" id="UP000051952">
    <property type="component" value="Unassembled WGS sequence"/>
</dbReference>